<gene>
    <name evidence="2" type="ORF">SAMN02746062_00008</name>
</gene>
<evidence type="ECO:0000313" key="2">
    <source>
        <dbReference type="EMBL" id="SOD64734.1"/>
    </source>
</evidence>
<dbReference type="Pfam" id="PF03358">
    <property type="entry name" value="FMN_red"/>
    <property type="match status" value="1"/>
</dbReference>
<dbReference type="GO" id="GO:0016491">
    <property type="term" value="F:oxidoreductase activity"/>
    <property type="evidence" value="ECO:0007669"/>
    <property type="project" value="InterPro"/>
</dbReference>
<dbReference type="GO" id="GO:0010181">
    <property type="term" value="F:FMN binding"/>
    <property type="evidence" value="ECO:0007669"/>
    <property type="project" value="TreeGrafter"/>
</dbReference>
<dbReference type="RefSeq" id="WP_097113104.1">
    <property type="nucleotide sequence ID" value="NZ_CP083931.1"/>
</dbReference>
<dbReference type="SUPFAM" id="SSF52218">
    <property type="entry name" value="Flavoproteins"/>
    <property type="match status" value="1"/>
</dbReference>
<dbReference type="GO" id="GO:0005829">
    <property type="term" value="C:cytosol"/>
    <property type="evidence" value="ECO:0007669"/>
    <property type="project" value="TreeGrafter"/>
</dbReference>
<dbReference type="Proteomes" id="UP000219669">
    <property type="component" value="Unassembled WGS sequence"/>
</dbReference>
<dbReference type="PANTHER" id="PTHR30543">
    <property type="entry name" value="CHROMATE REDUCTASE"/>
    <property type="match status" value="1"/>
</dbReference>
<dbReference type="Gene3D" id="3.40.50.360">
    <property type="match status" value="1"/>
</dbReference>
<evidence type="ECO:0000259" key="1">
    <source>
        <dbReference type="Pfam" id="PF03358"/>
    </source>
</evidence>
<proteinExistence type="predicted"/>
<dbReference type="InterPro" id="IPR029039">
    <property type="entry name" value="Flavoprotein-like_sf"/>
</dbReference>
<accession>A0A286E1F5</accession>
<dbReference type="PANTHER" id="PTHR30543:SF21">
    <property type="entry name" value="NAD(P)H-DEPENDENT FMN REDUCTASE LOT6"/>
    <property type="match status" value="1"/>
</dbReference>
<feature type="domain" description="NADPH-dependent FMN reductase-like" evidence="1">
    <location>
        <begin position="5"/>
        <end position="141"/>
    </location>
</feature>
<dbReference type="InterPro" id="IPR050712">
    <property type="entry name" value="NAD(P)H-dep_reductase"/>
</dbReference>
<evidence type="ECO:0000313" key="3">
    <source>
        <dbReference type="Proteomes" id="UP000219669"/>
    </source>
</evidence>
<dbReference type="OrthoDB" id="9812295at2"/>
<dbReference type="InterPro" id="IPR005025">
    <property type="entry name" value="FMN_Rdtase-like_dom"/>
</dbReference>
<organism evidence="2 3">
    <name type="scientific">Alysiella filiformis DSM 16848</name>
    <dbReference type="NCBI Taxonomy" id="1120981"/>
    <lineage>
        <taxon>Bacteria</taxon>
        <taxon>Pseudomonadati</taxon>
        <taxon>Pseudomonadota</taxon>
        <taxon>Betaproteobacteria</taxon>
        <taxon>Neisseriales</taxon>
        <taxon>Neisseriaceae</taxon>
        <taxon>Alysiella</taxon>
    </lineage>
</organism>
<sequence length="179" mass="19296">MSKQVAVFIGSASKTSFNHAVVKHLQGIAPSSIQLNIAEIGDLPMYDRDLDEQNVPAYNRVRDIVKAADAILWVSPEHNGQVSAMLKNVIDVVSRPTGQSLWIGKKVGFISVNARGSENVIQQLRDLANAPYINMQAAPVAAAVGGIFAGSINEQGEVVSEDVKANLQHFINEFAQFVA</sequence>
<dbReference type="AlphaFoldDB" id="A0A286E1F5"/>
<protein>
    <submittedName>
        <fullName evidence="2">NAD(P)H-dependent FMN reductase</fullName>
    </submittedName>
</protein>
<reference evidence="2 3" key="1">
    <citation type="submission" date="2017-09" db="EMBL/GenBank/DDBJ databases">
        <authorList>
            <person name="Ehlers B."/>
            <person name="Leendertz F.H."/>
        </authorList>
    </citation>
    <scope>NUCLEOTIDE SEQUENCE [LARGE SCALE GENOMIC DNA]</scope>
    <source>
        <strain evidence="2 3">DSM 16848</strain>
    </source>
</reference>
<name>A0A286E1F5_9NEIS</name>
<dbReference type="EMBL" id="OCNF01000001">
    <property type="protein sequence ID" value="SOD64734.1"/>
    <property type="molecule type" value="Genomic_DNA"/>
</dbReference>
<keyword evidence="3" id="KW-1185">Reference proteome</keyword>